<protein>
    <recommendedName>
        <fullName evidence="8">Failed axon connections homolog</fullName>
    </recommendedName>
</protein>
<evidence type="ECO:0000313" key="7">
    <source>
        <dbReference type="Proteomes" id="UP000694680"/>
    </source>
</evidence>
<dbReference type="InterPro" id="IPR040079">
    <property type="entry name" value="Glutathione_S-Trfase"/>
</dbReference>
<evidence type="ECO:0000259" key="3">
    <source>
        <dbReference type="Pfam" id="PF17171"/>
    </source>
</evidence>
<comment type="similarity">
    <text evidence="1">Belongs to the FAX family.</text>
</comment>
<dbReference type="InterPro" id="IPR045796">
    <property type="entry name" value="FAXC_N"/>
</dbReference>
<feature type="domain" description="Failed axon connections homolog N-terminal" evidence="5">
    <location>
        <begin position="1"/>
        <end position="99"/>
    </location>
</feature>
<dbReference type="Ensembl" id="ENSGWIT00000014783.1">
    <property type="protein sequence ID" value="ENSGWIP00000013316.1"/>
    <property type="gene ID" value="ENSGWIG00000007620.1"/>
</dbReference>
<feature type="domain" description="Metaxin glutathione S-transferase" evidence="3">
    <location>
        <begin position="255"/>
        <end position="317"/>
    </location>
</feature>
<reference evidence="6" key="1">
    <citation type="submission" date="2020-06" db="EMBL/GenBank/DDBJ databases">
        <authorList>
            <consortium name="Wellcome Sanger Institute Data Sharing"/>
        </authorList>
    </citation>
    <scope>NUCLEOTIDE SEQUENCE [LARGE SCALE GENOMIC DNA]</scope>
</reference>
<dbReference type="RefSeq" id="XP_028327463.1">
    <property type="nucleotide sequence ID" value="XM_028471662.1"/>
</dbReference>
<dbReference type="InterPro" id="IPR012336">
    <property type="entry name" value="Thioredoxin-like_fold"/>
</dbReference>
<dbReference type="SFLD" id="SFLDS00019">
    <property type="entry name" value="Glutathione_Transferase_(cytos"/>
    <property type="match status" value="1"/>
</dbReference>
<dbReference type="InterPro" id="IPR033468">
    <property type="entry name" value="Metaxin_GST"/>
</dbReference>
<reference evidence="6" key="2">
    <citation type="submission" date="2025-08" db="UniProtKB">
        <authorList>
            <consortium name="Ensembl"/>
        </authorList>
    </citation>
    <scope>IDENTIFICATION</scope>
</reference>
<dbReference type="SUPFAM" id="SSF52833">
    <property type="entry name" value="Thioredoxin-like"/>
    <property type="match status" value="1"/>
</dbReference>
<evidence type="ECO:0000256" key="2">
    <source>
        <dbReference type="SAM" id="MobiDB-lite"/>
    </source>
</evidence>
<dbReference type="InterPro" id="IPR036282">
    <property type="entry name" value="Glutathione-S-Trfase_C_sf"/>
</dbReference>
<dbReference type="CDD" id="cd03080">
    <property type="entry name" value="GST_N_Metaxin_like"/>
    <property type="match status" value="1"/>
</dbReference>
<dbReference type="InterPro" id="IPR036249">
    <property type="entry name" value="Thioredoxin-like_sf"/>
</dbReference>
<organism evidence="6 7">
    <name type="scientific">Gouania willdenowi</name>
    <name type="common">Blunt-snouted clingfish</name>
    <name type="synonym">Lepadogaster willdenowi</name>
    <dbReference type="NCBI Taxonomy" id="441366"/>
    <lineage>
        <taxon>Eukaryota</taxon>
        <taxon>Metazoa</taxon>
        <taxon>Chordata</taxon>
        <taxon>Craniata</taxon>
        <taxon>Vertebrata</taxon>
        <taxon>Euteleostomi</taxon>
        <taxon>Actinopterygii</taxon>
        <taxon>Neopterygii</taxon>
        <taxon>Teleostei</taxon>
        <taxon>Neoteleostei</taxon>
        <taxon>Acanthomorphata</taxon>
        <taxon>Ovalentaria</taxon>
        <taxon>Blenniimorphae</taxon>
        <taxon>Blenniiformes</taxon>
        <taxon>Gobiesocoidei</taxon>
        <taxon>Gobiesocidae</taxon>
        <taxon>Gobiesocinae</taxon>
        <taxon>Gouania</taxon>
    </lineage>
</organism>
<dbReference type="GeneID" id="114478542"/>
<accession>A0A8C5G449</accession>
<dbReference type="OrthoDB" id="5809458at2759"/>
<dbReference type="PANTHER" id="PTHR12289:SF76">
    <property type="entry name" value="FAILED AXON CONNECTIONS HOMOLOG"/>
    <property type="match status" value="1"/>
</dbReference>
<dbReference type="Pfam" id="PF17171">
    <property type="entry name" value="GST_C_6"/>
    <property type="match status" value="1"/>
</dbReference>
<reference evidence="6" key="3">
    <citation type="submission" date="2025-09" db="UniProtKB">
        <authorList>
            <consortium name="Ensembl"/>
        </authorList>
    </citation>
    <scope>IDENTIFICATION</scope>
</reference>
<evidence type="ECO:0008006" key="8">
    <source>
        <dbReference type="Google" id="ProtNLM"/>
    </source>
</evidence>
<dbReference type="Pfam" id="PF17172">
    <property type="entry name" value="GST_N_4"/>
    <property type="match status" value="1"/>
</dbReference>
<gene>
    <name evidence="6" type="primary">faxcb</name>
</gene>
<dbReference type="CTD" id="563796"/>
<feature type="domain" description="Thioredoxin-like fold" evidence="4">
    <location>
        <begin position="110"/>
        <end position="203"/>
    </location>
</feature>
<feature type="compositionally biased region" description="Low complexity" evidence="2">
    <location>
        <begin position="370"/>
        <end position="380"/>
    </location>
</feature>
<dbReference type="InterPro" id="IPR050931">
    <property type="entry name" value="Mito_Protein_Transport_Metaxin"/>
</dbReference>
<feature type="region of interest" description="Disordered" evidence="2">
    <location>
        <begin position="367"/>
        <end position="411"/>
    </location>
</feature>
<dbReference type="Gene3D" id="3.40.30.10">
    <property type="entry name" value="Glutaredoxin"/>
    <property type="match status" value="1"/>
</dbReference>
<sequence length="411" mass="46218">MYWAAGFASSQPCVVELGRNHSLPLGQQQSLYGYIIALPLQDYGGIMSVLGSDSWWKKTLYVTGGALLAAAAYLLHELLAIRKEQELDSTDAIILHQFSRPKNGVPSLSPFCLKIETYLRMLDLPYQNYFDGKLSPQGKMPWIEYNHEQVSGTEFIVDFLEEKFGINLNKDLTPQERAVSRAVSKMVEEHLYWTIAYCQWVDNLEETRKLLAVSGPLSDTLTWMLSHLNGSMVRREMYGHGIGRFSKEEVYTLMEKDMRTLATLLGDKKYFMGSKMSTLDATVFGHLAQAMWTLPGTRPEQLIKGELINLAMFCERMRRRLWPEWFVEVEDVYYDGDTDSSSSAGCSATGLLDCGLFSRTDTLEDSDGCSGHSAAHSQSADSDHSLFDSDVGTGSENDVQLKEEPMPDLEV</sequence>
<name>A0A8C5G449_GOUWI</name>
<dbReference type="Pfam" id="PF19333">
    <property type="entry name" value="FAXC_N"/>
    <property type="match status" value="1"/>
</dbReference>
<evidence type="ECO:0000259" key="5">
    <source>
        <dbReference type="Pfam" id="PF19333"/>
    </source>
</evidence>
<dbReference type="Proteomes" id="UP000694680">
    <property type="component" value="Chromosome 16"/>
</dbReference>
<dbReference type="SFLD" id="SFLDG01180">
    <property type="entry name" value="SUF1"/>
    <property type="match status" value="1"/>
</dbReference>
<dbReference type="InterPro" id="IPR026928">
    <property type="entry name" value="FAX/IsoI-like"/>
</dbReference>
<dbReference type="GO" id="GO:0005737">
    <property type="term" value="C:cytoplasm"/>
    <property type="evidence" value="ECO:0007669"/>
    <property type="project" value="TreeGrafter"/>
</dbReference>
<keyword evidence="7" id="KW-1185">Reference proteome</keyword>
<evidence type="ECO:0000259" key="4">
    <source>
        <dbReference type="Pfam" id="PF17172"/>
    </source>
</evidence>
<dbReference type="PANTHER" id="PTHR12289">
    <property type="entry name" value="METAXIN RELATED"/>
    <property type="match status" value="1"/>
</dbReference>
<evidence type="ECO:0000313" key="6">
    <source>
        <dbReference type="Ensembl" id="ENSGWIP00000013316.1"/>
    </source>
</evidence>
<dbReference type="Gene3D" id="1.20.1050.10">
    <property type="match status" value="1"/>
</dbReference>
<dbReference type="SUPFAM" id="SSF47616">
    <property type="entry name" value="GST C-terminal domain-like"/>
    <property type="match status" value="1"/>
</dbReference>
<dbReference type="SFLD" id="SFLDG01200">
    <property type="entry name" value="SUF1.1"/>
    <property type="match status" value="1"/>
</dbReference>
<proteinExistence type="inferred from homology"/>
<dbReference type="CDD" id="cd03193">
    <property type="entry name" value="GST_C_Metaxin"/>
    <property type="match status" value="1"/>
</dbReference>
<evidence type="ECO:0000256" key="1">
    <source>
        <dbReference type="ARBA" id="ARBA00006475"/>
    </source>
</evidence>
<dbReference type="AlphaFoldDB" id="A0A8C5G449"/>